<dbReference type="InterPro" id="IPR010119">
    <property type="entry name" value="Gluconeogen_factor"/>
</dbReference>
<organism evidence="3 4">
    <name type="scientific">Candidatus Giovannonibacteria bacterium RIFCSPLOWO2_01_FULL_45_34</name>
    <dbReference type="NCBI Taxonomy" id="1798351"/>
    <lineage>
        <taxon>Bacteria</taxon>
        <taxon>Candidatus Giovannoniibacteriota</taxon>
    </lineage>
</organism>
<dbReference type="NCBIfam" id="TIGR01826">
    <property type="entry name" value="CofD_related"/>
    <property type="match status" value="1"/>
</dbReference>
<dbReference type="GO" id="GO:0005737">
    <property type="term" value="C:cytoplasm"/>
    <property type="evidence" value="ECO:0007669"/>
    <property type="project" value="UniProtKB-SubCell"/>
</dbReference>
<dbReference type="PANTHER" id="PTHR30135:SF3">
    <property type="entry name" value="GLUCONEOGENESIS FACTOR-RELATED"/>
    <property type="match status" value="1"/>
</dbReference>
<evidence type="ECO:0000313" key="4">
    <source>
        <dbReference type="Proteomes" id="UP000178114"/>
    </source>
</evidence>
<dbReference type="STRING" id="1798351.A2930_03060"/>
<sequence length="324" mass="35268">MRNSAKGKPRGEALRGKRVVVIGGGTGVFTVLSGLRSHSLNLTAIVSMADDGGSSGVLRDEFGILPPGDVRRALVALSTESGILRELFNYRFENGRLAGHSFGNIFLSALAKIKGDFASAVIEASRVLNIRGQVLPVTLDDVRLNAVLKGGEIIKGEANIDIPKTKIRAKIEKVWLSPEAKINVGAKEAILQADIIIIGPGDLYTSLIPNLLVLGVPEAIKKSKAKKVYVCNLMTKFGETDGFKAEDFTQEIEKYLGKNVLNYAVFNSRKPALNILAKYRREKSEFIAPPKPNAKYILADLLDEGPFIRHNPRQKLAKVLISLL</sequence>
<proteinExistence type="inferred from homology"/>
<gene>
    <name evidence="3" type="ORF">A2930_03060</name>
</gene>
<evidence type="ECO:0000256" key="1">
    <source>
        <dbReference type="ARBA" id="ARBA00022490"/>
    </source>
</evidence>
<dbReference type="EMBL" id="MFID01000032">
    <property type="protein sequence ID" value="OGF80635.1"/>
    <property type="molecule type" value="Genomic_DNA"/>
</dbReference>
<dbReference type="GO" id="GO:0008360">
    <property type="term" value="P:regulation of cell shape"/>
    <property type="evidence" value="ECO:0007669"/>
    <property type="project" value="UniProtKB-UniRule"/>
</dbReference>
<keyword evidence="1 2" id="KW-0963">Cytoplasm</keyword>
<dbReference type="Gene3D" id="3.40.50.10680">
    <property type="entry name" value="CofD-like domains"/>
    <property type="match status" value="1"/>
</dbReference>
<dbReference type="PANTHER" id="PTHR30135">
    <property type="entry name" value="UNCHARACTERIZED PROTEIN YVCK-RELATED"/>
    <property type="match status" value="1"/>
</dbReference>
<evidence type="ECO:0000313" key="3">
    <source>
        <dbReference type="EMBL" id="OGF80635.1"/>
    </source>
</evidence>
<comment type="similarity">
    <text evidence="2">Belongs to the gluconeogenesis factor family.</text>
</comment>
<accession>A0A1F5WY99</accession>
<dbReference type="CDD" id="cd07187">
    <property type="entry name" value="YvcK_like"/>
    <property type="match status" value="1"/>
</dbReference>
<name>A0A1F5WY99_9BACT</name>
<dbReference type="SUPFAM" id="SSF142338">
    <property type="entry name" value="CofD-like"/>
    <property type="match status" value="1"/>
</dbReference>
<dbReference type="HAMAP" id="MF_00973">
    <property type="entry name" value="Gluconeogen_factor"/>
    <property type="match status" value="1"/>
</dbReference>
<reference evidence="3 4" key="1">
    <citation type="journal article" date="2016" name="Nat. Commun.">
        <title>Thousands of microbial genomes shed light on interconnected biogeochemical processes in an aquifer system.</title>
        <authorList>
            <person name="Anantharaman K."/>
            <person name="Brown C.T."/>
            <person name="Hug L.A."/>
            <person name="Sharon I."/>
            <person name="Castelle C.J."/>
            <person name="Probst A.J."/>
            <person name="Thomas B.C."/>
            <person name="Singh A."/>
            <person name="Wilkins M.J."/>
            <person name="Karaoz U."/>
            <person name="Brodie E.L."/>
            <person name="Williams K.H."/>
            <person name="Hubbard S.S."/>
            <person name="Banfield J.F."/>
        </authorList>
    </citation>
    <scope>NUCLEOTIDE SEQUENCE [LARGE SCALE GENOMIC DNA]</scope>
</reference>
<dbReference type="InterPro" id="IPR002882">
    <property type="entry name" value="CofD"/>
</dbReference>
<comment type="subcellular location">
    <subcellularLocation>
        <location evidence="2">Cytoplasm</location>
    </subcellularLocation>
</comment>
<dbReference type="Proteomes" id="UP000178114">
    <property type="component" value="Unassembled WGS sequence"/>
</dbReference>
<comment type="caution">
    <text evidence="3">The sequence shown here is derived from an EMBL/GenBank/DDBJ whole genome shotgun (WGS) entry which is preliminary data.</text>
</comment>
<evidence type="ECO:0000256" key="2">
    <source>
        <dbReference type="HAMAP-Rule" id="MF_00973"/>
    </source>
</evidence>
<dbReference type="AlphaFoldDB" id="A0A1F5WY99"/>
<protein>
    <recommendedName>
        <fullName evidence="2">Putative gluconeogenesis factor</fullName>
    </recommendedName>
</protein>
<dbReference type="GO" id="GO:0043743">
    <property type="term" value="F:LPPG:FO 2-phospho-L-lactate transferase activity"/>
    <property type="evidence" value="ECO:0007669"/>
    <property type="project" value="InterPro"/>
</dbReference>
<dbReference type="Pfam" id="PF01933">
    <property type="entry name" value="CofD"/>
    <property type="match status" value="1"/>
</dbReference>
<comment type="function">
    <text evidence="2">Required for morphogenesis under gluconeogenic growth conditions.</text>
</comment>
<dbReference type="InterPro" id="IPR038136">
    <property type="entry name" value="CofD-like_dom_sf"/>
</dbReference>